<proteinExistence type="predicted"/>
<gene>
    <name evidence="2" type="ORF">CIHG_01340</name>
</gene>
<name>A0A0J8RF44_COCIT</name>
<dbReference type="Proteomes" id="UP000054563">
    <property type="component" value="Unassembled WGS sequence"/>
</dbReference>
<protein>
    <submittedName>
        <fullName evidence="2">Uncharacterized protein</fullName>
    </submittedName>
</protein>
<organism evidence="2 3">
    <name type="scientific">Coccidioides immitis H538.4</name>
    <dbReference type="NCBI Taxonomy" id="396776"/>
    <lineage>
        <taxon>Eukaryota</taxon>
        <taxon>Fungi</taxon>
        <taxon>Dikarya</taxon>
        <taxon>Ascomycota</taxon>
        <taxon>Pezizomycotina</taxon>
        <taxon>Eurotiomycetes</taxon>
        <taxon>Eurotiomycetidae</taxon>
        <taxon>Onygenales</taxon>
        <taxon>Onygenaceae</taxon>
        <taxon>Coccidioides</taxon>
    </lineage>
</organism>
<evidence type="ECO:0000256" key="1">
    <source>
        <dbReference type="SAM" id="MobiDB-lite"/>
    </source>
</evidence>
<feature type="region of interest" description="Disordered" evidence="1">
    <location>
        <begin position="113"/>
        <end position="163"/>
    </location>
</feature>
<dbReference type="AlphaFoldDB" id="A0A0J8RF44"/>
<accession>A0A0J8RF44</accession>
<dbReference type="EMBL" id="DS016983">
    <property type="protein sequence ID" value="KMU83557.1"/>
    <property type="molecule type" value="Genomic_DNA"/>
</dbReference>
<reference evidence="3" key="1">
    <citation type="journal article" date="2010" name="Genome Res.">
        <title>Population genomic sequencing of Coccidioides fungi reveals recent hybridization and transposon control.</title>
        <authorList>
            <person name="Neafsey D.E."/>
            <person name="Barker B.M."/>
            <person name="Sharpton T.J."/>
            <person name="Stajich J.E."/>
            <person name="Park D.J."/>
            <person name="Whiston E."/>
            <person name="Hung C.-Y."/>
            <person name="McMahan C."/>
            <person name="White J."/>
            <person name="Sykes S."/>
            <person name="Heiman D."/>
            <person name="Young S."/>
            <person name="Zeng Q."/>
            <person name="Abouelleil A."/>
            <person name="Aftuck L."/>
            <person name="Bessette D."/>
            <person name="Brown A."/>
            <person name="FitzGerald M."/>
            <person name="Lui A."/>
            <person name="Macdonald J.P."/>
            <person name="Priest M."/>
            <person name="Orbach M.J."/>
            <person name="Galgiani J.N."/>
            <person name="Kirkland T.N."/>
            <person name="Cole G.T."/>
            <person name="Birren B.W."/>
            <person name="Henn M.R."/>
            <person name="Taylor J.W."/>
            <person name="Rounsley S.D."/>
        </authorList>
    </citation>
    <scope>NUCLEOTIDE SEQUENCE [LARGE SCALE GENOMIC DNA]</scope>
    <source>
        <strain evidence="3">H538.4</strain>
    </source>
</reference>
<evidence type="ECO:0000313" key="3">
    <source>
        <dbReference type="Proteomes" id="UP000054563"/>
    </source>
</evidence>
<dbReference type="VEuPathDB" id="FungiDB:CIHG_01340"/>
<feature type="compositionally biased region" description="Basic and acidic residues" evidence="1">
    <location>
        <begin position="114"/>
        <end position="126"/>
    </location>
</feature>
<evidence type="ECO:0000313" key="2">
    <source>
        <dbReference type="EMBL" id="KMU83557.1"/>
    </source>
</evidence>
<sequence length="163" mass="17285">MQALYKREEGSPTALPSNILLAGRPIPSRQKMLDGTPAVPPTGSPLSLRVRESLKFAFLRPLRARDWQPARAAANAGPTAEMPFGNGGRNGANGLGDWAAKVTYRAMQNGLTEPLRKAKPGGEEGLPKASVAHPGSIYENAGTHESRAQQAGLLPPESRGIEI</sequence>